<comment type="caution">
    <text evidence="1">The sequence shown here is derived from an EMBL/GenBank/DDBJ whole genome shotgun (WGS) entry which is preliminary data.</text>
</comment>
<dbReference type="EMBL" id="JBHTOP010000022">
    <property type="protein sequence ID" value="MFD1671869.1"/>
    <property type="molecule type" value="Genomic_DNA"/>
</dbReference>
<proteinExistence type="predicted"/>
<dbReference type="Proteomes" id="UP001597267">
    <property type="component" value="Unassembled WGS sequence"/>
</dbReference>
<sequence>MLKVNAQEFLKIDYNNISLKTSGFYAAPESDAQVRQQLFETLQALFKQEPADTFFALSMMLTMGEIMIAPLGVLDLEAVKQFGANQQLDYTALTPEDQLEWPLAVRFISHTPDADSQETTVASGLELKADFAQAFEALWAAVKQYLDLNQTTMTKMLATLIEDSTQVEGDFYQELSKLDAKQRAEKVGFELADGEVTQFTKYMSDSHEVMNIVRSAADFVKSELVQDQAFAQIFNDAHYRSTYYWVLDNTFYELYYYYIQKYSADSKVEKYLKHREADWLTQMRQTALKGSQQVSEQPKANLNPDVAALFDHIFLPLNEKILTGIFGFDDENSHK</sequence>
<evidence type="ECO:0000313" key="1">
    <source>
        <dbReference type="EMBL" id="MFD1671869.1"/>
    </source>
</evidence>
<organism evidence="1 2">
    <name type="scientific">Agrilactobacillus yilanensis</name>
    <dbReference type="NCBI Taxonomy" id="2485997"/>
    <lineage>
        <taxon>Bacteria</taxon>
        <taxon>Bacillati</taxon>
        <taxon>Bacillota</taxon>
        <taxon>Bacilli</taxon>
        <taxon>Lactobacillales</taxon>
        <taxon>Lactobacillaceae</taxon>
        <taxon>Agrilactobacillus</taxon>
    </lineage>
</organism>
<name>A0ABW4J7B7_9LACO</name>
<protein>
    <submittedName>
        <fullName evidence="1">Uncharacterized protein</fullName>
    </submittedName>
</protein>
<reference evidence="2" key="1">
    <citation type="journal article" date="2019" name="Int. J. Syst. Evol. Microbiol.">
        <title>The Global Catalogue of Microorganisms (GCM) 10K type strain sequencing project: providing services to taxonomists for standard genome sequencing and annotation.</title>
        <authorList>
            <consortium name="The Broad Institute Genomics Platform"/>
            <consortium name="The Broad Institute Genome Sequencing Center for Infectious Disease"/>
            <person name="Wu L."/>
            <person name="Ma J."/>
        </authorList>
    </citation>
    <scope>NUCLEOTIDE SEQUENCE [LARGE SCALE GENOMIC DNA]</scope>
    <source>
        <strain evidence="2">CCM 8896</strain>
    </source>
</reference>
<evidence type="ECO:0000313" key="2">
    <source>
        <dbReference type="Proteomes" id="UP001597267"/>
    </source>
</evidence>
<gene>
    <name evidence="1" type="ORF">ACFQ5M_07175</name>
</gene>
<accession>A0ABW4J7B7</accession>
<dbReference type="RefSeq" id="WP_125714429.1">
    <property type="nucleotide sequence ID" value="NZ_JBHTOP010000022.1"/>
</dbReference>
<keyword evidence="2" id="KW-1185">Reference proteome</keyword>